<dbReference type="EMBL" id="BACD03000012">
    <property type="protein sequence ID" value="GAO48081.1"/>
    <property type="molecule type" value="Genomic_DNA"/>
</dbReference>
<evidence type="ECO:0000256" key="1">
    <source>
        <dbReference type="SAM" id="MobiDB-lite"/>
    </source>
</evidence>
<evidence type="ECO:0000313" key="3">
    <source>
        <dbReference type="Proteomes" id="UP000033140"/>
    </source>
</evidence>
<accession>A0A0E9NEF9</accession>
<proteinExistence type="predicted"/>
<reference evidence="2 3" key="1">
    <citation type="journal article" date="2011" name="J. Gen. Appl. Microbiol.">
        <title>Draft genome sequencing of the enigmatic yeast Saitoella complicata.</title>
        <authorList>
            <person name="Nishida H."/>
            <person name="Hamamoto M."/>
            <person name="Sugiyama J."/>
        </authorList>
    </citation>
    <scope>NUCLEOTIDE SEQUENCE [LARGE SCALE GENOMIC DNA]</scope>
    <source>
        <strain evidence="2 3">NRRL Y-17804</strain>
    </source>
</reference>
<dbReference type="Proteomes" id="UP000033140">
    <property type="component" value="Unassembled WGS sequence"/>
</dbReference>
<dbReference type="AlphaFoldDB" id="A0A0E9NEF9"/>
<reference evidence="2 3" key="3">
    <citation type="journal article" date="2015" name="Genome Announc.">
        <title>Draft Genome Sequence of the Archiascomycetous Yeast Saitoella complicata.</title>
        <authorList>
            <person name="Yamauchi K."/>
            <person name="Kondo S."/>
            <person name="Hamamoto M."/>
            <person name="Takahashi Y."/>
            <person name="Ogura Y."/>
            <person name="Hayashi T."/>
            <person name="Nishida H."/>
        </authorList>
    </citation>
    <scope>NUCLEOTIDE SEQUENCE [LARGE SCALE GENOMIC DNA]</scope>
    <source>
        <strain evidence="2 3">NRRL Y-17804</strain>
    </source>
</reference>
<name>A0A0E9NEF9_SAICN</name>
<comment type="caution">
    <text evidence="2">The sequence shown here is derived from an EMBL/GenBank/DDBJ whole genome shotgun (WGS) entry which is preliminary data.</text>
</comment>
<protein>
    <submittedName>
        <fullName evidence="2">Uncharacterized protein</fullName>
    </submittedName>
</protein>
<reference evidence="2 3" key="2">
    <citation type="journal article" date="2014" name="J. Gen. Appl. Microbiol.">
        <title>The early diverging ascomycetous budding yeast Saitoella complicata has three histone deacetylases belonging to the Clr6, Hos2, and Rpd3 lineages.</title>
        <authorList>
            <person name="Nishida H."/>
            <person name="Matsumoto T."/>
            <person name="Kondo S."/>
            <person name="Hamamoto M."/>
            <person name="Yoshikawa H."/>
        </authorList>
    </citation>
    <scope>NUCLEOTIDE SEQUENCE [LARGE SCALE GENOMIC DNA]</scope>
    <source>
        <strain evidence="2 3">NRRL Y-17804</strain>
    </source>
</reference>
<gene>
    <name evidence="2" type="ORF">G7K_2268-t1</name>
</gene>
<sequence>MMLVGIIPGPNEPSDLYSFLLPLVEEFEALYKGIPGIWDVSSVDSKHMTFTMRTYICAVARDRPAMKKMMQTVEPLRACLGILFLPTPQWPWNFGIDVMHLICDNKCHLLFNLWDGRLPCNTDATCTAADKPDAEELQVAVRPLDDSERERGRGRDPEEAEEDADAAVNSDDASRIDNL</sequence>
<evidence type="ECO:0000313" key="2">
    <source>
        <dbReference type="EMBL" id="GAO48081.1"/>
    </source>
</evidence>
<feature type="compositionally biased region" description="Basic and acidic residues" evidence="1">
    <location>
        <begin position="143"/>
        <end position="157"/>
    </location>
</feature>
<feature type="region of interest" description="Disordered" evidence="1">
    <location>
        <begin position="137"/>
        <end position="179"/>
    </location>
</feature>
<organism evidence="2 3">
    <name type="scientific">Saitoella complicata (strain BCRC 22490 / CBS 7301 / JCM 7358 / NBRC 10748 / NRRL Y-17804)</name>
    <dbReference type="NCBI Taxonomy" id="698492"/>
    <lineage>
        <taxon>Eukaryota</taxon>
        <taxon>Fungi</taxon>
        <taxon>Dikarya</taxon>
        <taxon>Ascomycota</taxon>
        <taxon>Taphrinomycotina</taxon>
        <taxon>Taphrinomycotina incertae sedis</taxon>
        <taxon>Saitoella</taxon>
    </lineage>
</organism>
<dbReference type="STRING" id="698492.A0A0E9NEF9"/>
<keyword evidence="3" id="KW-1185">Reference proteome</keyword>